<dbReference type="Pfam" id="PF07727">
    <property type="entry name" value="RVT_2"/>
    <property type="match status" value="1"/>
</dbReference>
<dbReference type="SUPFAM" id="SSF56672">
    <property type="entry name" value="DNA/RNA polymerases"/>
    <property type="match status" value="1"/>
</dbReference>
<organism evidence="2 3">
    <name type="scientific">Phytophthora megakarya</name>
    <dbReference type="NCBI Taxonomy" id="4795"/>
    <lineage>
        <taxon>Eukaryota</taxon>
        <taxon>Sar</taxon>
        <taxon>Stramenopiles</taxon>
        <taxon>Oomycota</taxon>
        <taxon>Peronosporomycetes</taxon>
        <taxon>Peronosporales</taxon>
        <taxon>Peronosporaceae</taxon>
        <taxon>Phytophthora</taxon>
    </lineage>
</organism>
<dbReference type="AlphaFoldDB" id="A0A225UWZ8"/>
<feature type="domain" description="Reverse transcriptase Ty1/copia-type" evidence="1">
    <location>
        <begin position="92"/>
        <end position="334"/>
    </location>
</feature>
<dbReference type="STRING" id="4795.A0A225UWZ8"/>
<evidence type="ECO:0000259" key="1">
    <source>
        <dbReference type="Pfam" id="PF07727"/>
    </source>
</evidence>
<reference evidence="3" key="1">
    <citation type="submission" date="2017-03" db="EMBL/GenBank/DDBJ databases">
        <title>Phytopthora megakarya and P. palmivora, two closely related causual agents of cacao black pod achieved similar genome size and gene model numbers by different mechanisms.</title>
        <authorList>
            <person name="Ali S."/>
            <person name="Shao J."/>
            <person name="Larry D.J."/>
            <person name="Kronmiller B."/>
            <person name="Shen D."/>
            <person name="Strem M.D."/>
            <person name="Melnick R.L."/>
            <person name="Guiltinan M.J."/>
            <person name="Tyler B.M."/>
            <person name="Meinhardt L.W."/>
            <person name="Bailey B.A."/>
        </authorList>
    </citation>
    <scope>NUCLEOTIDE SEQUENCE [LARGE SCALE GENOMIC DNA]</scope>
    <source>
        <strain evidence="3">zdho120</strain>
    </source>
</reference>
<evidence type="ECO:0000313" key="3">
    <source>
        <dbReference type="Proteomes" id="UP000198211"/>
    </source>
</evidence>
<evidence type="ECO:0000313" key="2">
    <source>
        <dbReference type="EMBL" id="OWY97513.1"/>
    </source>
</evidence>
<dbReference type="EMBL" id="NBNE01010374">
    <property type="protein sequence ID" value="OWY97513.1"/>
    <property type="molecule type" value="Genomic_DNA"/>
</dbReference>
<protein>
    <submittedName>
        <fullName evidence="2">Putative mitochondrial protein</fullName>
    </submittedName>
</protein>
<dbReference type="InterPro" id="IPR043502">
    <property type="entry name" value="DNA/RNA_pol_sf"/>
</dbReference>
<proteinExistence type="predicted"/>
<keyword evidence="3" id="KW-1185">Reference proteome</keyword>
<dbReference type="OrthoDB" id="423755at2759"/>
<dbReference type="InterPro" id="IPR013103">
    <property type="entry name" value="RVT_2"/>
</dbReference>
<name>A0A225UWZ8_9STRA</name>
<comment type="caution">
    <text evidence="2">The sequence shown here is derived from an EMBL/GenBank/DDBJ whole genome shotgun (WGS) entry which is preliminary data.</text>
</comment>
<accession>A0A225UWZ8</accession>
<dbReference type="Proteomes" id="UP000198211">
    <property type="component" value="Unassembled WGS sequence"/>
</dbReference>
<sequence length="362" mass="40910">MLVETNLPHSRWEYAAQHAVYVHNRIASVKAQFLCYQTDRKGIIAYSREPTPHVWKTQDYKFVTLAGSTRSQGLDVGKEAIKKELAALDENDTGTLMPLPPGAKALDNTVQFRLKQDREMKLIYKARVCARGDKQPRTIGTIEVYAPVATLSLIRVVLAVVAKSKLKMRQADVPSAYVNATLSDVIYLRQVKGFERPGKETWVWKLNKALYGLHQAGAEWYREMDGFLRSIGLVSISADPCVYVSPGVQYKFIPVLYVDDILIAYEQEPEMKRVLSGLEERYSVKDLGVPCKFLGMNVSRLSDGTVRLDLSTQVREMLHRFGVDHAMPTLLPMEAATRIEKAVQPISADEKRTMVDVSYRQQ</sequence>
<gene>
    <name evidence="2" type="ORF">PHMEG_00031938</name>
</gene>